<feature type="region of interest" description="Disordered" evidence="1">
    <location>
        <begin position="1"/>
        <end position="72"/>
    </location>
</feature>
<sequence length="72" mass="7935">MSSENDSKAMNAEPEEQEQNGAGGRPTSQIQDTMKQHKPYQGSGVFGEDEDTTTRSQRRHYGGKTDSNIFGV</sequence>
<dbReference type="Proteomes" id="UP000827092">
    <property type="component" value="Unassembled WGS sequence"/>
</dbReference>
<reference evidence="2 3" key="1">
    <citation type="journal article" date="2022" name="Nat. Ecol. Evol.">
        <title>A masculinizing supergene underlies an exaggerated male reproductive morph in a spider.</title>
        <authorList>
            <person name="Hendrickx F."/>
            <person name="De Corte Z."/>
            <person name="Sonet G."/>
            <person name="Van Belleghem S.M."/>
            <person name="Kostlbacher S."/>
            <person name="Vangestel C."/>
        </authorList>
    </citation>
    <scope>NUCLEOTIDE SEQUENCE [LARGE SCALE GENOMIC DNA]</scope>
    <source>
        <strain evidence="2">W744_W776</strain>
    </source>
</reference>
<comment type="caution">
    <text evidence="2">The sequence shown here is derived from an EMBL/GenBank/DDBJ whole genome shotgun (WGS) entry which is preliminary data.</text>
</comment>
<evidence type="ECO:0000256" key="1">
    <source>
        <dbReference type="SAM" id="MobiDB-lite"/>
    </source>
</evidence>
<dbReference type="EMBL" id="JAFNEN010000300">
    <property type="protein sequence ID" value="KAG8186486.1"/>
    <property type="molecule type" value="Genomic_DNA"/>
</dbReference>
<evidence type="ECO:0000313" key="2">
    <source>
        <dbReference type="EMBL" id="KAG8186486.1"/>
    </source>
</evidence>
<gene>
    <name evidence="2" type="ORF">JTE90_009241</name>
</gene>
<proteinExistence type="predicted"/>
<protein>
    <submittedName>
        <fullName evidence="2">Uncharacterized protein</fullName>
    </submittedName>
</protein>
<name>A0AAV6UQB7_9ARAC</name>
<keyword evidence="3" id="KW-1185">Reference proteome</keyword>
<dbReference type="AlphaFoldDB" id="A0AAV6UQB7"/>
<organism evidence="2 3">
    <name type="scientific">Oedothorax gibbosus</name>
    <dbReference type="NCBI Taxonomy" id="931172"/>
    <lineage>
        <taxon>Eukaryota</taxon>
        <taxon>Metazoa</taxon>
        <taxon>Ecdysozoa</taxon>
        <taxon>Arthropoda</taxon>
        <taxon>Chelicerata</taxon>
        <taxon>Arachnida</taxon>
        <taxon>Araneae</taxon>
        <taxon>Araneomorphae</taxon>
        <taxon>Entelegynae</taxon>
        <taxon>Araneoidea</taxon>
        <taxon>Linyphiidae</taxon>
        <taxon>Erigoninae</taxon>
        <taxon>Oedothorax</taxon>
    </lineage>
</organism>
<accession>A0AAV6UQB7</accession>
<evidence type="ECO:0000313" key="3">
    <source>
        <dbReference type="Proteomes" id="UP000827092"/>
    </source>
</evidence>